<accession>A0A951PIK0</accession>
<protein>
    <recommendedName>
        <fullName evidence="4">DUF1574 domain-containing protein</fullName>
    </recommendedName>
</protein>
<reference evidence="2" key="1">
    <citation type="submission" date="2021-05" db="EMBL/GenBank/DDBJ databases">
        <authorList>
            <person name="Pietrasiak N."/>
            <person name="Ward R."/>
            <person name="Stajich J.E."/>
            <person name="Kurbessoian T."/>
        </authorList>
    </citation>
    <scope>NUCLEOTIDE SEQUENCE</scope>
    <source>
        <strain evidence="2">CPER-KK1</strain>
    </source>
</reference>
<name>A0A951PIK0_9CYAN</name>
<dbReference type="SUPFAM" id="SSF52266">
    <property type="entry name" value="SGNH hydrolase"/>
    <property type="match status" value="1"/>
</dbReference>
<dbReference type="Proteomes" id="UP000753908">
    <property type="component" value="Unassembled WGS sequence"/>
</dbReference>
<gene>
    <name evidence="2" type="ORF">KME25_08635</name>
</gene>
<evidence type="ECO:0000313" key="3">
    <source>
        <dbReference type="Proteomes" id="UP000753908"/>
    </source>
</evidence>
<reference evidence="2" key="2">
    <citation type="journal article" date="2022" name="Microbiol. Resour. Announc.">
        <title>Metagenome Sequencing to Explore Phylogenomics of Terrestrial Cyanobacteria.</title>
        <authorList>
            <person name="Ward R.D."/>
            <person name="Stajich J.E."/>
            <person name="Johansen J.R."/>
            <person name="Huntemann M."/>
            <person name="Clum A."/>
            <person name="Foster B."/>
            <person name="Foster B."/>
            <person name="Roux S."/>
            <person name="Palaniappan K."/>
            <person name="Varghese N."/>
            <person name="Mukherjee S."/>
            <person name="Reddy T.B.K."/>
            <person name="Daum C."/>
            <person name="Copeland A."/>
            <person name="Chen I.A."/>
            <person name="Ivanova N.N."/>
            <person name="Kyrpides N.C."/>
            <person name="Shapiro N."/>
            <person name="Eloe-Fadrosh E.A."/>
            <person name="Pietrasiak N."/>
        </authorList>
    </citation>
    <scope>NUCLEOTIDE SEQUENCE</scope>
    <source>
        <strain evidence="2">CPER-KK1</strain>
    </source>
</reference>
<evidence type="ECO:0000313" key="2">
    <source>
        <dbReference type="EMBL" id="MBW4544495.1"/>
    </source>
</evidence>
<dbReference type="AlphaFoldDB" id="A0A951PIK0"/>
<dbReference type="InterPro" id="IPR036514">
    <property type="entry name" value="SGNH_hydro_sf"/>
</dbReference>
<keyword evidence="1" id="KW-0732">Signal</keyword>
<sequence length="500" mass="54855">MPKFCLRLHSAATAALLTFVAGCSWTLPPRTTANRTFPFAATSGTRAVSSSQAPSSCPQVDPFSKGIGKAQDAAILAQSAQSKQDWDLVVTGWIQAIEGMQSVPQESPKRAFAQKKVAEYLKNLDVALQKSATSNSQLPFTSFGNPIFDEQLLLYLSYVAAVGPPDVLIVGSSRALIGVDPRQLQQKLAAQGKGNLKIFNFGVNGATAQMVDLQLRQILTREQLPRLIVWADGIRAFNSGRVDRTYNSMVASEGYQSLIAGDRPILPSSPPDTADACEDIPDAAISQKTKQKSNSSDSTHPTVAVMRWRLARVSFETTSNPTPSPINRLLLTQLSQGQMPSRLTLVRNTTGGYNSFAIDANGFLPLDSRFDPKTYYQKNPRVAGRYDADYQPFSLAGQQATALNSVKAFARQQQIPLVFVNLPITQDYLDPVRRTREQQFQQMMQQQAGGGFTFIDLGKQWLTQNEYFTDPSHLNRYGAAAIASQLATNTQIPWPQPRSE</sequence>
<feature type="chain" id="PRO_5037167031" description="DUF1574 domain-containing protein" evidence="1">
    <location>
        <begin position="24"/>
        <end position="500"/>
    </location>
</feature>
<proteinExistence type="predicted"/>
<organism evidence="2 3">
    <name type="scientific">Symplocastrum torsivum CPER-KK1</name>
    <dbReference type="NCBI Taxonomy" id="450513"/>
    <lineage>
        <taxon>Bacteria</taxon>
        <taxon>Bacillati</taxon>
        <taxon>Cyanobacteriota</taxon>
        <taxon>Cyanophyceae</taxon>
        <taxon>Oscillatoriophycideae</taxon>
        <taxon>Oscillatoriales</taxon>
        <taxon>Microcoleaceae</taxon>
        <taxon>Symplocastrum</taxon>
    </lineage>
</organism>
<comment type="caution">
    <text evidence="2">The sequence shown here is derived from an EMBL/GenBank/DDBJ whole genome shotgun (WGS) entry which is preliminary data.</text>
</comment>
<evidence type="ECO:0000256" key="1">
    <source>
        <dbReference type="SAM" id="SignalP"/>
    </source>
</evidence>
<dbReference type="Gene3D" id="3.40.50.1110">
    <property type="entry name" value="SGNH hydrolase"/>
    <property type="match status" value="1"/>
</dbReference>
<feature type="signal peptide" evidence="1">
    <location>
        <begin position="1"/>
        <end position="23"/>
    </location>
</feature>
<dbReference type="EMBL" id="JAHHIF010000009">
    <property type="protein sequence ID" value="MBW4544495.1"/>
    <property type="molecule type" value="Genomic_DNA"/>
</dbReference>
<dbReference type="PROSITE" id="PS51257">
    <property type="entry name" value="PROKAR_LIPOPROTEIN"/>
    <property type="match status" value="1"/>
</dbReference>
<evidence type="ECO:0008006" key="4">
    <source>
        <dbReference type="Google" id="ProtNLM"/>
    </source>
</evidence>